<protein>
    <recommendedName>
        <fullName evidence="3">TNase-like domain-containing protein</fullName>
    </recommendedName>
</protein>
<evidence type="ECO:0000313" key="5">
    <source>
        <dbReference type="Proteomes" id="UP000030002"/>
    </source>
</evidence>
<dbReference type="Proteomes" id="UP000030002">
    <property type="component" value="Unassembled WGS sequence"/>
</dbReference>
<dbReference type="InterPro" id="IPR016071">
    <property type="entry name" value="Staphylococal_nuclease_OB-fold"/>
</dbReference>
<keyword evidence="2" id="KW-1133">Transmembrane helix</keyword>
<dbReference type="RefSeq" id="WP_052110082.1">
    <property type="nucleotide sequence ID" value="NZ_AVPJ01000018.1"/>
</dbReference>
<feature type="region of interest" description="Disordered" evidence="1">
    <location>
        <begin position="33"/>
        <end position="59"/>
    </location>
</feature>
<gene>
    <name evidence="4" type="ORF">N802_06705</name>
</gene>
<comment type="caution">
    <text evidence="4">The sequence shown here is derived from an EMBL/GenBank/DDBJ whole genome shotgun (WGS) entry which is preliminary data.</text>
</comment>
<evidence type="ECO:0000256" key="1">
    <source>
        <dbReference type="SAM" id="MobiDB-lite"/>
    </source>
</evidence>
<organism evidence="4 5">
    <name type="scientific">Knoellia sinensis KCTC 19936</name>
    <dbReference type="NCBI Taxonomy" id="1385520"/>
    <lineage>
        <taxon>Bacteria</taxon>
        <taxon>Bacillati</taxon>
        <taxon>Actinomycetota</taxon>
        <taxon>Actinomycetes</taxon>
        <taxon>Micrococcales</taxon>
        <taxon>Intrasporangiaceae</taxon>
        <taxon>Knoellia</taxon>
    </lineage>
</organism>
<dbReference type="EMBL" id="AVPJ01000018">
    <property type="protein sequence ID" value="KGN30500.1"/>
    <property type="molecule type" value="Genomic_DNA"/>
</dbReference>
<dbReference type="SMART" id="SM00318">
    <property type="entry name" value="SNc"/>
    <property type="match status" value="1"/>
</dbReference>
<feature type="domain" description="TNase-like" evidence="3">
    <location>
        <begin position="71"/>
        <end position="192"/>
    </location>
</feature>
<evidence type="ECO:0000256" key="2">
    <source>
        <dbReference type="SAM" id="Phobius"/>
    </source>
</evidence>
<evidence type="ECO:0000259" key="3">
    <source>
        <dbReference type="PROSITE" id="PS50830"/>
    </source>
</evidence>
<reference evidence="4 5" key="1">
    <citation type="submission" date="2013-08" db="EMBL/GenBank/DDBJ databases">
        <title>The genome sequence of Knoellia sinensis.</title>
        <authorList>
            <person name="Zhu W."/>
            <person name="Wang G."/>
        </authorList>
    </citation>
    <scope>NUCLEOTIDE SEQUENCE [LARGE SCALE GENOMIC DNA]</scope>
    <source>
        <strain evidence="4 5">KCTC 19936</strain>
    </source>
</reference>
<dbReference type="PROSITE" id="PS50830">
    <property type="entry name" value="TNASE_3"/>
    <property type="match status" value="1"/>
</dbReference>
<name>A0A0A0IZD7_9MICO</name>
<dbReference type="STRING" id="1385520.N802_06705"/>
<dbReference type="OrthoDB" id="5241375at2"/>
<sequence length="247" mass="25537">MGRGRAWLSLVAGVAVIALAWWLLNRPLESDTATSPVASGSASPSAQTSATPAPPGSVPANAIAAQAHWTIDGDTIDISIDGVVERMRLLNVNAPEKRSGARPAECLNFEASGVLIDLAPKGTSLRIVRHGKDRFGRTLGAAWLADGRMLGAEVIRQGYAAPLTVGGVATYRVEMESARAEAATAKRGLHAVTPACTVPARVAALKPQDPSAPTLLVELQSRAPHAGVAALTDAHRASLIATVKARG</sequence>
<dbReference type="SUPFAM" id="SSF50199">
    <property type="entry name" value="Staphylococcal nuclease"/>
    <property type="match status" value="1"/>
</dbReference>
<dbReference type="Gene3D" id="2.40.50.90">
    <property type="match status" value="1"/>
</dbReference>
<keyword evidence="2" id="KW-0472">Membrane</keyword>
<feature type="transmembrane region" description="Helical" evidence="2">
    <location>
        <begin position="7"/>
        <end position="24"/>
    </location>
</feature>
<proteinExistence type="predicted"/>
<dbReference type="AlphaFoldDB" id="A0A0A0IZD7"/>
<keyword evidence="2" id="KW-0812">Transmembrane</keyword>
<feature type="compositionally biased region" description="Low complexity" evidence="1">
    <location>
        <begin position="33"/>
        <end position="51"/>
    </location>
</feature>
<accession>A0A0A0IZD7</accession>
<evidence type="ECO:0000313" key="4">
    <source>
        <dbReference type="EMBL" id="KGN30500.1"/>
    </source>
</evidence>
<dbReference type="InterPro" id="IPR035437">
    <property type="entry name" value="SNase_OB-fold_sf"/>
</dbReference>
<dbReference type="Pfam" id="PF00565">
    <property type="entry name" value="SNase"/>
    <property type="match status" value="1"/>
</dbReference>
<dbReference type="eggNOG" id="COG1525">
    <property type="taxonomic scope" value="Bacteria"/>
</dbReference>
<keyword evidence="5" id="KW-1185">Reference proteome</keyword>